<evidence type="ECO:0000313" key="3">
    <source>
        <dbReference type="EMBL" id="CAH0560584.1"/>
    </source>
</evidence>
<evidence type="ECO:0000256" key="2">
    <source>
        <dbReference type="SAM" id="MobiDB-lite"/>
    </source>
</evidence>
<feature type="region of interest" description="Disordered" evidence="2">
    <location>
        <begin position="101"/>
        <end position="120"/>
    </location>
</feature>
<feature type="region of interest" description="Disordered" evidence="2">
    <location>
        <begin position="1"/>
        <end position="54"/>
    </location>
</feature>
<dbReference type="EMBL" id="OV121138">
    <property type="protein sequence ID" value="CAH0560584.1"/>
    <property type="molecule type" value="Genomic_DNA"/>
</dbReference>
<keyword evidence="1" id="KW-0175">Coiled coil</keyword>
<feature type="compositionally biased region" description="Basic and acidic residues" evidence="2">
    <location>
        <begin position="32"/>
        <end position="54"/>
    </location>
</feature>
<feature type="compositionally biased region" description="Basic residues" evidence="2">
    <location>
        <begin position="15"/>
        <end position="31"/>
    </location>
</feature>
<dbReference type="AlphaFoldDB" id="A0A9P0BD89"/>
<dbReference type="Proteomes" id="UP001154078">
    <property type="component" value="Chromosome 7"/>
</dbReference>
<sequence length="346" mass="40429">MARAKTSLSAEEKKMRRKEQKRKSMRKARKQMKNDPIKYEETKRKDRERYYRKKEDGRIKLVSEMTPMQARVQRKVWREDKKKYRASKKVKEKLENFICNSTTSASPLPENPGPSKAVTPDAHHVSLSAQRKYVGSKIAMKNRMQLKRKIQEFEKKVADLKKKNKRLEMKNWIQLLKGRKSQKILYTHVPIGNKMEAILKTKRTMAKATLTRNSNNLAKVTFPLTGEAKMQLTAKLEMVRKAFEDNRQAQCEILALDQDDPEDIGEMEDKHMQIIATVTDNGSNFVKAFREFAVGYGEREVHEDLQGKTFSGVHDREEDVNEDYLHDEEDRPLNKLIFLIILTTAE</sequence>
<reference evidence="3" key="1">
    <citation type="submission" date="2021-12" db="EMBL/GenBank/DDBJ databases">
        <authorList>
            <person name="King R."/>
        </authorList>
    </citation>
    <scope>NUCLEOTIDE SEQUENCE</scope>
</reference>
<gene>
    <name evidence="3" type="ORF">MELIAE_LOCUS10317</name>
</gene>
<name>A0A9P0BD89_BRAAE</name>
<feature type="coiled-coil region" evidence="1">
    <location>
        <begin position="136"/>
        <end position="170"/>
    </location>
</feature>
<evidence type="ECO:0000313" key="4">
    <source>
        <dbReference type="Proteomes" id="UP001154078"/>
    </source>
</evidence>
<protein>
    <submittedName>
        <fullName evidence="3">Uncharacterized protein</fullName>
    </submittedName>
</protein>
<keyword evidence="4" id="KW-1185">Reference proteome</keyword>
<proteinExistence type="predicted"/>
<evidence type="ECO:0000256" key="1">
    <source>
        <dbReference type="SAM" id="Coils"/>
    </source>
</evidence>
<organism evidence="3 4">
    <name type="scientific">Brassicogethes aeneus</name>
    <name type="common">Rape pollen beetle</name>
    <name type="synonym">Meligethes aeneus</name>
    <dbReference type="NCBI Taxonomy" id="1431903"/>
    <lineage>
        <taxon>Eukaryota</taxon>
        <taxon>Metazoa</taxon>
        <taxon>Ecdysozoa</taxon>
        <taxon>Arthropoda</taxon>
        <taxon>Hexapoda</taxon>
        <taxon>Insecta</taxon>
        <taxon>Pterygota</taxon>
        <taxon>Neoptera</taxon>
        <taxon>Endopterygota</taxon>
        <taxon>Coleoptera</taxon>
        <taxon>Polyphaga</taxon>
        <taxon>Cucujiformia</taxon>
        <taxon>Nitidulidae</taxon>
        <taxon>Meligethinae</taxon>
        <taxon>Brassicogethes</taxon>
    </lineage>
</organism>
<accession>A0A9P0BD89</accession>